<feature type="domain" description="HAMP" evidence="6">
    <location>
        <begin position="371"/>
        <end position="423"/>
    </location>
</feature>
<dbReference type="PANTHER" id="PTHR32089">
    <property type="entry name" value="METHYL-ACCEPTING CHEMOTAXIS PROTEIN MCPB"/>
    <property type="match status" value="1"/>
</dbReference>
<dbReference type="Pfam" id="PF00015">
    <property type="entry name" value="MCPsignal"/>
    <property type="match status" value="1"/>
</dbReference>
<evidence type="ECO:0000259" key="6">
    <source>
        <dbReference type="PROSITE" id="PS50885"/>
    </source>
</evidence>
<evidence type="ECO:0000256" key="1">
    <source>
        <dbReference type="ARBA" id="ARBA00023224"/>
    </source>
</evidence>
<dbReference type="Gene3D" id="3.30.450.20">
    <property type="entry name" value="PAS domain"/>
    <property type="match status" value="1"/>
</dbReference>
<name>A0A2A7MF29_9CLOT</name>
<dbReference type="GO" id="GO:0007165">
    <property type="term" value="P:signal transduction"/>
    <property type="evidence" value="ECO:0007669"/>
    <property type="project" value="UniProtKB-KW"/>
</dbReference>
<proteinExistence type="inferred from homology"/>
<evidence type="ECO:0000256" key="2">
    <source>
        <dbReference type="ARBA" id="ARBA00029447"/>
    </source>
</evidence>
<gene>
    <name evidence="7" type="ORF">CQ394_15400</name>
</gene>
<evidence type="ECO:0000256" key="4">
    <source>
        <dbReference type="SAM" id="Phobius"/>
    </source>
</evidence>
<feature type="domain" description="Methyl-accepting transducer" evidence="5">
    <location>
        <begin position="442"/>
        <end position="678"/>
    </location>
</feature>
<dbReference type="RefSeq" id="WP_097919316.1">
    <property type="nucleotide sequence ID" value="NZ_CAMRXG010000065.1"/>
</dbReference>
<dbReference type="OrthoDB" id="9760371at2"/>
<comment type="caution">
    <text evidence="7">The sequence shown here is derived from an EMBL/GenBank/DDBJ whole genome shotgun (WGS) entry which is preliminary data.</text>
</comment>
<dbReference type="AlphaFoldDB" id="A0A2A7MF29"/>
<dbReference type="SMART" id="SM00304">
    <property type="entry name" value="HAMP"/>
    <property type="match status" value="1"/>
</dbReference>
<keyword evidence="4" id="KW-0812">Transmembrane</keyword>
<dbReference type="PANTHER" id="PTHR32089:SF112">
    <property type="entry name" value="LYSOZYME-LIKE PROTEIN-RELATED"/>
    <property type="match status" value="1"/>
</dbReference>
<comment type="similarity">
    <text evidence="2">Belongs to the methyl-accepting chemotaxis (MCP) protein family.</text>
</comment>
<dbReference type="Gene3D" id="1.10.287.950">
    <property type="entry name" value="Methyl-accepting chemotaxis protein"/>
    <property type="match status" value="1"/>
</dbReference>
<dbReference type="SUPFAM" id="SSF58104">
    <property type="entry name" value="Methyl-accepting chemotaxis protein (MCP) signaling domain"/>
    <property type="match status" value="1"/>
</dbReference>
<keyword evidence="4" id="KW-1133">Transmembrane helix</keyword>
<dbReference type="EMBL" id="PDCJ01000002">
    <property type="protein sequence ID" value="PEG30023.1"/>
    <property type="molecule type" value="Genomic_DNA"/>
</dbReference>
<dbReference type="CDD" id="cd18774">
    <property type="entry name" value="PDC2_HK_sensor"/>
    <property type="match status" value="1"/>
</dbReference>
<evidence type="ECO:0000259" key="5">
    <source>
        <dbReference type="PROSITE" id="PS50111"/>
    </source>
</evidence>
<dbReference type="Proteomes" id="UP000220840">
    <property type="component" value="Unassembled WGS sequence"/>
</dbReference>
<protein>
    <submittedName>
        <fullName evidence="7">Methyl-accepting chemotaxis protein</fullName>
    </submittedName>
</protein>
<accession>A0A2A7MF29</accession>
<dbReference type="SMART" id="SM00283">
    <property type="entry name" value="MA"/>
    <property type="match status" value="1"/>
</dbReference>
<dbReference type="STRING" id="137838.GCA_001458595_01316"/>
<dbReference type="Gene3D" id="6.10.340.10">
    <property type="match status" value="1"/>
</dbReference>
<keyword evidence="4" id="KW-0472">Membrane</keyword>
<dbReference type="InterPro" id="IPR004089">
    <property type="entry name" value="MCPsignal_dom"/>
</dbReference>
<evidence type="ECO:0000313" key="7">
    <source>
        <dbReference type="EMBL" id="PEG30023.1"/>
    </source>
</evidence>
<sequence>MKKIFNITDKKEIKDKKIYKGIILGRKISKILKKENSIENKKSKIKFKNENIKDKKFNGIIRKSKIKFRLIISYSILVLIPLLIVGTTAVLQSKKSIDNKISNFSNQIMEQIGVNIYSEMNKASDFARTIIAEPQIQEYFNGNDNSVADYIKISELSKSIRSMISTQNNMTGVGIITEDNKKIGSFSNQLSDMLVKELQELSDEKKGKFVFSLNKSPSGYKIYGCAQAKSLETGEKFGTIIEEINPKLFVDLFKNVDLGKGSSIFVIDSDGLIVLSSNSSLIGTQYENVNLVEKIKANGISNGKKKDKYLSTDDGKELVAYSKLGDSDWYVLGSIPYSYLDRESNILKINTIIVSLISFLVAMIAALVIEKSISNPLKKLVLLMNEGKKGNLNLNIIDRSNDEIGEVITAFNGMLKKINALVSNVKELSEKVIIAIDVIKTASEYSSASSEEIGAAMIEIAEGTANQVINVNDGIACMNNLSNGIDHVNSKTKQVSLVIGETEKIKGQAIRSAEILKNKAEETKNVTGNVINDIKVLNSDIKNIRGIVELISEIAEQTNLLALNAAIEAARAGEVGKGFAVVAEEVKKLAEKSKKSSEEINKIIAQIESKSESVMEKANTSNIIIEEQMESVDKTDNAFNIIFESMNQIEDQIENMVDSIEEIVKSKDKTEESMENICLISEESAAMTKQVSLGAKEQIEKIEKLSEVSEELSLLAQTLNSAIDEFKVG</sequence>
<reference evidence="7 8" key="1">
    <citation type="submission" date="2017-10" db="EMBL/GenBank/DDBJ databases">
        <title>Effective Description of Clostridium neonatale sp. nov. linked to necrotizing enterocolitis in neonates and a clarification of species assignable to the genus Clostridium (Prazmowski 1880) emend. Lawson and Rainey 2016.</title>
        <authorList>
            <person name="Bernard K."/>
            <person name="Burdz T."/>
            <person name="Wiebe D."/>
            <person name="Balcewich B."/>
            <person name="Alfa M."/>
            <person name="Bernier A.-M."/>
        </authorList>
    </citation>
    <scope>NUCLEOTIDE SEQUENCE [LARGE SCALE GENOMIC DNA]</scope>
    <source>
        <strain evidence="7 8">LCDC99A005</strain>
    </source>
</reference>
<evidence type="ECO:0000256" key="3">
    <source>
        <dbReference type="PROSITE-ProRule" id="PRU00284"/>
    </source>
</evidence>
<dbReference type="PROSITE" id="PS50885">
    <property type="entry name" value="HAMP"/>
    <property type="match status" value="1"/>
</dbReference>
<dbReference type="PROSITE" id="PS50111">
    <property type="entry name" value="CHEMOTAXIS_TRANSDUC_2"/>
    <property type="match status" value="1"/>
</dbReference>
<feature type="transmembrane region" description="Helical" evidence="4">
    <location>
        <begin position="71"/>
        <end position="91"/>
    </location>
</feature>
<dbReference type="GO" id="GO:0016020">
    <property type="term" value="C:membrane"/>
    <property type="evidence" value="ECO:0007669"/>
    <property type="project" value="InterPro"/>
</dbReference>
<keyword evidence="8" id="KW-1185">Reference proteome</keyword>
<keyword evidence="1 3" id="KW-0807">Transducer</keyword>
<dbReference type="CDD" id="cd06225">
    <property type="entry name" value="HAMP"/>
    <property type="match status" value="1"/>
</dbReference>
<organism evidence="7 8">
    <name type="scientific">Clostridium neonatale</name>
    <dbReference type="NCBI Taxonomy" id="137838"/>
    <lineage>
        <taxon>Bacteria</taxon>
        <taxon>Bacillati</taxon>
        <taxon>Bacillota</taxon>
        <taxon>Clostridia</taxon>
        <taxon>Eubacteriales</taxon>
        <taxon>Clostridiaceae</taxon>
        <taxon>Clostridium</taxon>
    </lineage>
</organism>
<dbReference type="Pfam" id="PF00672">
    <property type="entry name" value="HAMP"/>
    <property type="match status" value="1"/>
</dbReference>
<dbReference type="InterPro" id="IPR003660">
    <property type="entry name" value="HAMP_dom"/>
</dbReference>
<evidence type="ECO:0000313" key="8">
    <source>
        <dbReference type="Proteomes" id="UP000220840"/>
    </source>
</evidence>